<proteinExistence type="predicted"/>
<dbReference type="Proteomes" id="UP000826656">
    <property type="component" value="Unassembled WGS sequence"/>
</dbReference>
<protein>
    <submittedName>
        <fullName evidence="1">Uncharacterized protein</fullName>
    </submittedName>
</protein>
<sequence length="144" mass="16882">MISIICRNARSIDTQGALNRLQRLEDYHNLSMIVVLEPVSNKSKLNSYRVQLRMGNAIHNSNTKIWLFLNKDIECNILDQDEQQITCEVKHVSYHVTYITTFLYSKCKNHMRTDLWDKMLLFLGLDKPWCSIGDFNVITDIEET</sequence>
<evidence type="ECO:0000313" key="1">
    <source>
        <dbReference type="EMBL" id="KAH0773513.1"/>
    </source>
</evidence>
<dbReference type="InterPro" id="IPR036691">
    <property type="entry name" value="Endo/exonu/phosph_ase_sf"/>
</dbReference>
<organism evidence="1 2">
    <name type="scientific">Solanum tuberosum</name>
    <name type="common">Potato</name>
    <dbReference type="NCBI Taxonomy" id="4113"/>
    <lineage>
        <taxon>Eukaryota</taxon>
        <taxon>Viridiplantae</taxon>
        <taxon>Streptophyta</taxon>
        <taxon>Embryophyta</taxon>
        <taxon>Tracheophyta</taxon>
        <taxon>Spermatophyta</taxon>
        <taxon>Magnoliopsida</taxon>
        <taxon>eudicotyledons</taxon>
        <taxon>Gunneridae</taxon>
        <taxon>Pentapetalae</taxon>
        <taxon>asterids</taxon>
        <taxon>lamiids</taxon>
        <taxon>Solanales</taxon>
        <taxon>Solanaceae</taxon>
        <taxon>Solanoideae</taxon>
        <taxon>Solaneae</taxon>
        <taxon>Solanum</taxon>
    </lineage>
</organism>
<reference evidence="1 2" key="1">
    <citation type="journal article" date="2021" name="bioRxiv">
        <title>Chromosome-scale and haplotype-resolved genome assembly of a tetraploid potato cultivar.</title>
        <authorList>
            <person name="Sun H."/>
            <person name="Jiao W.-B."/>
            <person name="Krause K."/>
            <person name="Campoy J.A."/>
            <person name="Goel M."/>
            <person name="Folz-Donahue K."/>
            <person name="Kukat C."/>
            <person name="Huettel B."/>
            <person name="Schneeberger K."/>
        </authorList>
    </citation>
    <scope>NUCLEOTIDE SEQUENCE [LARGE SCALE GENOMIC DNA]</scope>
    <source>
        <strain evidence="1">SolTubOtavaFocal</strain>
        <tissue evidence="1">Leaves</tissue>
    </source>
</reference>
<dbReference type="EMBL" id="JAIVGD010000005">
    <property type="protein sequence ID" value="KAH0773513.1"/>
    <property type="molecule type" value="Genomic_DNA"/>
</dbReference>
<accession>A0ABQ7VYE1</accession>
<name>A0ABQ7VYE1_SOLTU</name>
<comment type="caution">
    <text evidence="1">The sequence shown here is derived from an EMBL/GenBank/DDBJ whole genome shotgun (WGS) entry which is preliminary data.</text>
</comment>
<keyword evidence="2" id="KW-1185">Reference proteome</keyword>
<gene>
    <name evidence="1" type="ORF">KY290_010650</name>
</gene>
<evidence type="ECO:0000313" key="2">
    <source>
        <dbReference type="Proteomes" id="UP000826656"/>
    </source>
</evidence>
<dbReference type="Gene3D" id="3.60.10.10">
    <property type="entry name" value="Endonuclease/exonuclease/phosphatase"/>
    <property type="match status" value="1"/>
</dbReference>
<dbReference type="SUPFAM" id="SSF56219">
    <property type="entry name" value="DNase I-like"/>
    <property type="match status" value="1"/>
</dbReference>